<keyword evidence="8" id="KW-1185">Reference proteome</keyword>
<comment type="cofactor">
    <cofactor evidence="1">
        <name>[4Fe-4S] cluster</name>
        <dbReference type="ChEBI" id="CHEBI:49883"/>
    </cofactor>
</comment>
<dbReference type="SFLD" id="SFLDG01063">
    <property type="entry name" value="activating_enzymes__group_1"/>
    <property type="match status" value="1"/>
</dbReference>
<evidence type="ECO:0000256" key="4">
    <source>
        <dbReference type="ARBA" id="ARBA00022723"/>
    </source>
</evidence>
<dbReference type="SFLD" id="SFLDG01066">
    <property type="entry name" value="organic_radical-activating_enz"/>
    <property type="match status" value="1"/>
</dbReference>
<dbReference type="PANTHER" id="PTHR30352:SF2">
    <property type="entry name" value="ANAEROBIC RIBONUCLEOSIDE-TRIPHOSPHATE REDUCTASE-ACTIVATING PROTEIN"/>
    <property type="match status" value="1"/>
</dbReference>
<dbReference type="SFLD" id="SFLDF00299">
    <property type="entry name" value="anaerobic_ribonucleoside-triph"/>
    <property type="match status" value="1"/>
</dbReference>
<gene>
    <name evidence="7" type="ORF">D5R93_12675</name>
</gene>
<keyword evidence="6" id="KW-0411">Iron-sulfur</keyword>
<dbReference type="InterPro" id="IPR012837">
    <property type="entry name" value="NrdG"/>
</dbReference>
<keyword evidence="4" id="KW-0479">Metal-binding</keyword>
<dbReference type="InterPro" id="IPR013785">
    <property type="entry name" value="Aldolase_TIM"/>
</dbReference>
<dbReference type="InterPro" id="IPR058240">
    <property type="entry name" value="rSAM_sf"/>
</dbReference>
<dbReference type="CDD" id="cd01335">
    <property type="entry name" value="Radical_SAM"/>
    <property type="match status" value="1"/>
</dbReference>
<dbReference type="Pfam" id="PF13353">
    <property type="entry name" value="Fer4_12"/>
    <property type="match status" value="1"/>
</dbReference>
<evidence type="ECO:0000256" key="3">
    <source>
        <dbReference type="ARBA" id="ARBA00022691"/>
    </source>
</evidence>
<evidence type="ECO:0000256" key="2">
    <source>
        <dbReference type="ARBA" id="ARBA00022485"/>
    </source>
</evidence>
<proteinExistence type="predicted"/>
<reference evidence="7 8" key="1">
    <citation type="submission" date="2018-09" db="EMBL/GenBank/DDBJ databases">
        <authorList>
            <person name="Li J."/>
        </authorList>
    </citation>
    <scope>NUCLEOTIDE SEQUENCE [LARGE SCALE GENOMIC DNA]</scope>
    <source>
        <strain evidence="7 8">2129</strain>
    </source>
</reference>
<sequence>MSDPILLARLLERTRAEGPGLRTALWVQGCTIRCRGCFNPHLWGKRGGTPVEPDSLLQRIPEDVEGVTFLGGEPFEQPEALARLAYLVRRRGQTVMTFTGYWLERLRCSRAPGVAGLLANTDLLVDGPFDIAVPDHRRPWVGSVNQRFHALTPRYARLVSRLDSVPDRLEVRVDPTGAVSVNGWASTDALDALLERL</sequence>
<evidence type="ECO:0000256" key="6">
    <source>
        <dbReference type="ARBA" id="ARBA00023014"/>
    </source>
</evidence>
<dbReference type="InterPro" id="IPR007197">
    <property type="entry name" value="rSAM"/>
</dbReference>
<evidence type="ECO:0000313" key="7">
    <source>
        <dbReference type="EMBL" id="AYD91037.1"/>
    </source>
</evidence>
<keyword evidence="5" id="KW-0408">Iron</keyword>
<dbReference type="Proteomes" id="UP000273001">
    <property type="component" value="Chromosome"/>
</dbReference>
<dbReference type="Gene3D" id="3.20.20.70">
    <property type="entry name" value="Aldolase class I"/>
    <property type="match status" value="1"/>
</dbReference>
<keyword evidence="2" id="KW-0004">4Fe-4S</keyword>
<dbReference type="SFLD" id="SFLDS00029">
    <property type="entry name" value="Radical_SAM"/>
    <property type="match status" value="1"/>
</dbReference>
<evidence type="ECO:0000256" key="5">
    <source>
        <dbReference type="ARBA" id="ARBA00023004"/>
    </source>
</evidence>
<name>A0ABM6Z737_9ACTO</name>
<keyword evidence="3" id="KW-0949">S-adenosyl-L-methionine</keyword>
<dbReference type="EMBL" id="CP032514">
    <property type="protein sequence ID" value="AYD91037.1"/>
    <property type="molecule type" value="Genomic_DNA"/>
</dbReference>
<organism evidence="7 8">
    <name type="scientific">Actinomyces lilanjuaniae</name>
    <dbReference type="NCBI Taxonomy" id="2321394"/>
    <lineage>
        <taxon>Bacteria</taxon>
        <taxon>Bacillati</taxon>
        <taxon>Actinomycetota</taxon>
        <taxon>Actinomycetes</taxon>
        <taxon>Actinomycetales</taxon>
        <taxon>Actinomycetaceae</taxon>
        <taxon>Actinomyces</taxon>
    </lineage>
</organism>
<evidence type="ECO:0000313" key="8">
    <source>
        <dbReference type="Proteomes" id="UP000273001"/>
    </source>
</evidence>
<dbReference type="PANTHER" id="PTHR30352">
    <property type="entry name" value="PYRUVATE FORMATE-LYASE-ACTIVATING ENZYME"/>
    <property type="match status" value="1"/>
</dbReference>
<protein>
    <submittedName>
        <fullName evidence="7">Radical SAM protein</fullName>
    </submittedName>
</protein>
<dbReference type="InterPro" id="IPR034457">
    <property type="entry name" value="Organic_radical-activating"/>
</dbReference>
<dbReference type="RefSeq" id="WP_119835604.1">
    <property type="nucleotide sequence ID" value="NZ_CP032514.1"/>
</dbReference>
<accession>A0ABM6Z737</accession>
<dbReference type="SUPFAM" id="SSF102114">
    <property type="entry name" value="Radical SAM enzymes"/>
    <property type="match status" value="1"/>
</dbReference>
<evidence type="ECO:0000256" key="1">
    <source>
        <dbReference type="ARBA" id="ARBA00001966"/>
    </source>
</evidence>